<dbReference type="SUPFAM" id="SSF56235">
    <property type="entry name" value="N-terminal nucleophile aminohydrolases (Ntn hydrolases)"/>
    <property type="match status" value="1"/>
</dbReference>
<sequence>MQIKGLNLHNEEPGKSAEELTPRGESGKMIKLNLRTKLINLFAVAIVLSMTPVDLLATWSVIAVDARTGRIVIASATCVPQARLIRGDATGLMNIQAIVVPGVGIAAAQAGVDRTRQNQNLIYAEMKKGTDPAMIIEMLSIDPDFQRRQFGIVDLEGRMAGFSGSGNSAASLSVQGRLPNQDIYFSIQGNILASDDVVYQAVSRFMSAEGTLTD</sequence>
<accession>A0A383DYX7</accession>
<reference evidence="3" key="1">
    <citation type="submission" date="2018-05" db="EMBL/GenBank/DDBJ databases">
        <authorList>
            <person name="Lanie J.A."/>
            <person name="Ng W.-L."/>
            <person name="Kazmierczak K.M."/>
            <person name="Andrzejewski T.M."/>
            <person name="Davidsen T.M."/>
            <person name="Wayne K.J."/>
            <person name="Tettelin H."/>
            <person name="Glass J.I."/>
            <person name="Rusch D."/>
            <person name="Podicherti R."/>
            <person name="Tsui H.-C.T."/>
            <person name="Winkler M.E."/>
        </authorList>
    </citation>
    <scope>NUCLEOTIDE SEQUENCE</scope>
</reference>
<organism evidence="3">
    <name type="scientific">marine metagenome</name>
    <dbReference type="NCBI Taxonomy" id="408172"/>
    <lineage>
        <taxon>unclassified sequences</taxon>
        <taxon>metagenomes</taxon>
        <taxon>ecological metagenomes</taxon>
    </lineage>
</organism>
<feature type="region of interest" description="Disordered" evidence="1">
    <location>
        <begin position="1"/>
        <end position="22"/>
    </location>
</feature>
<keyword evidence="2" id="KW-0472">Membrane</keyword>
<keyword evidence="2" id="KW-1133">Transmembrane helix</keyword>
<feature type="transmembrane region" description="Helical" evidence="2">
    <location>
        <begin position="38"/>
        <end position="62"/>
    </location>
</feature>
<protein>
    <recommendedName>
        <fullName evidence="4">DUF1028 domain-containing protein</fullName>
    </recommendedName>
</protein>
<feature type="non-terminal residue" evidence="3">
    <location>
        <position position="214"/>
    </location>
</feature>
<dbReference type="InterPro" id="IPR010430">
    <property type="entry name" value="DUF1028"/>
</dbReference>
<dbReference type="Gene3D" id="3.60.20.10">
    <property type="entry name" value="Glutamine Phosphoribosylpyrophosphate, subunit 1, domain 1"/>
    <property type="match status" value="1"/>
</dbReference>
<evidence type="ECO:0000256" key="1">
    <source>
        <dbReference type="SAM" id="MobiDB-lite"/>
    </source>
</evidence>
<feature type="compositionally biased region" description="Basic and acidic residues" evidence="1">
    <location>
        <begin position="9"/>
        <end position="22"/>
    </location>
</feature>
<gene>
    <name evidence="3" type="ORF">METZ01_LOCUS502393</name>
</gene>
<dbReference type="EMBL" id="UINC01221272">
    <property type="protein sequence ID" value="SVE49539.1"/>
    <property type="molecule type" value="Genomic_DNA"/>
</dbReference>
<keyword evidence="2" id="KW-0812">Transmembrane</keyword>
<dbReference type="AlphaFoldDB" id="A0A383DYX7"/>
<evidence type="ECO:0000256" key="2">
    <source>
        <dbReference type="SAM" id="Phobius"/>
    </source>
</evidence>
<evidence type="ECO:0000313" key="3">
    <source>
        <dbReference type="EMBL" id="SVE49539.1"/>
    </source>
</evidence>
<proteinExistence type="predicted"/>
<dbReference type="InterPro" id="IPR029055">
    <property type="entry name" value="Ntn_hydrolases_N"/>
</dbReference>
<name>A0A383DYX7_9ZZZZ</name>
<evidence type="ECO:0008006" key="4">
    <source>
        <dbReference type="Google" id="ProtNLM"/>
    </source>
</evidence>
<dbReference type="Pfam" id="PF06267">
    <property type="entry name" value="DUF1028"/>
    <property type="match status" value="1"/>
</dbReference>